<protein>
    <recommendedName>
        <fullName evidence="8">U6 small nuclear RNA (adenine-(43)-N(6))-methyltransferase</fullName>
    </recommendedName>
</protein>
<evidence type="ECO:0000313" key="7">
    <source>
        <dbReference type="Proteomes" id="UP000729357"/>
    </source>
</evidence>
<feature type="binding site" evidence="5">
    <location>
        <position position="182"/>
    </location>
    <ligand>
        <name>S-adenosyl-L-methionine</name>
        <dbReference type="ChEBI" id="CHEBI:59789"/>
    </ligand>
</feature>
<dbReference type="InterPro" id="IPR010286">
    <property type="entry name" value="METTL16/RlmF"/>
</dbReference>
<evidence type="ECO:0000256" key="2">
    <source>
        <dbReference type="ARBA" id="ARBA00022603"/>
    </source>
</evidence>
<sequence>MTAPTGVPNYDEDVDFQALAMTDSDFAKFYDAANGHVDFQDPKALQQLTKSILKRDFDLELDLPDDRLCPPVPVRYNYVRWLQDLMDTTSDVDVKDHSKQEITGLDIGIGASCIYSLLACSSRPSWNMLGTDIDPQNFSYANGNIERNKLGERIRTKLNTAEDALISPHAFGLDKLDFTMCNPPFYSSAEDLAASSAGKSGLPSAVCTGAEVEMICPGGDAGFVLRMVEESRELKHTVRWYTSMLGKLSSVHQVIDRLKEIGINNWAVTLLRAGNKTRRWAVGWSYGDRRPSNWVARGSDIGAHILPYPTAQTIHTVGFTRQEAADLLNKTLEALQIKWVWRAEKWVGHGMATQNVWSRSARRKRKRVEMEQENDRDAKVQSKALKTEDPAEVLLRFSIDVREGDMEVHWLQGKDNILFESFCGMLKRSMKPKS</sequence>
<reference evidence="6" key="2">
    <citation type="submission" date="2021-08" db="EMBL/GenBank/DDBJ databases">
        <authorList>
            <person name="Gostincar C."/>
            <person name="Sun X."/>
            <person name="Song Z."/>
            <person name="Gunde-Cimerman N."/>
        </authorList>
    </citation>
    <scope>NUCLEOTIDE SEQUENCE</scope>
    <source>
        <strain evidence="6">EXF-9298</strain>
    </source>
</reference>
<dbReference type="GO" id="GO:0005634">
    <property type="term" value="C:nucleus"/>
    <property type="evidence" value="ECO:0007669"/>
    <property type="project" value="TreeGrafter"/>
</dbReference>
<dbReference type="Proteomes" id="UP000729357">
    <property type="component" value="Unassembled WGS sequence"/>
</dbReference>
<organism evidence="6 7">
    <name type="scientific">Aureobasidium melanogenum</name>
    <name type="common">Aureobasidium pullulans var. melanogenum</name>
    <dbReference type="NCBI Taxonomy" id="46634"/>
    <lineage>
        <taxon>Eukaryota</taxon>
        <taxon>Fungi</taxon>
        <taxon>Dikarya</taxon>
        <taxon>Ascomycota</taxon>
        <taxon>Pezizomycotina</taxon>
        <taxon>Dothideomycetes</taxon>
        <taxon>Dothideomycetidae</taxon>
        <taxon>Dothideales</taxon>
        <taxon>Saccotheciaceae</taxon>
        <taxon>Aureobasidium</taxon>
    </lineage>
</organism>
<keyword evidence="4 5" id="KW-0949">S-adenosyl-L-methionine</keyword>
<dbReference type="EMBL" id="JAHFXS010004798">
    <property type="protein sequence ID" value="KAG9947861.1"/>
    <property type="molecule type" value="Genomic_DNA"/>
</dbReference>
<evidence type="ECO:0000256" key="4">
    <source>
        <dbReference type="ARBA" id="ARBA00022691"/>
    </source>
</evidence>
<dbReference type="GO" id="GO:0070475">
    <property type="term" value="P:rRNA base methylation"/>
    <property type="evidence" value="ECO:0007669"/>
    <property type="project" value="TreeGrafter"/>
</dbReference>
<comment type="caution">
    <text evidence="6">The sequence shown here is derived from an EMBL/GenBank/DDBJ whole genome shotgun (WGS) entry which is preliminary data.</text>
</comment>
<feature type="binding site" evidence="5">
    <location>
        <position position="75"/>
    </location>
    <ligand>
        <name>S-adenosyl-L-methionine</name>
        <dbReference type="ChEBI" id="CHEBI:59789"/>
    </ligand>
</feature>
<feature type="binding site" evidence="5">
    <location>
        <position position="108"/>
    </location>
    <ligand>
        <name>S-adenosyl-L-methionine</name>
        <dbReference type="ChEBI" id="CHEBI:59789"/>
    </ligand>
</feature>
<keyword evidence="3" id="KW-0808">Transferase</keyword>
<gene>
    <name evidence="6" type="ORF">KCU98_g18242</name>
</gene>
<dbReference type="InterPro" id="IPR029063">
    <property type="entry name" value="SAM-dependent_MTases_sf"/>
</dbReference>
<evidence type="ECO:0000313" key="6">
    <source>
        <dbReference type="EMBL" id="KAG9947861.1"/>
    </source>
</evidence>
<feature type="binding site" evidence="5">
    <location>
        <position position="132"/>
    </location>
    <ligand>
        <name>S-adenosyl-L-methionine</name>
        <dbReference type="ChEBI" id="CHEBI:59789"/>
    </ligand>
</feature>
<dbReference type="PIRSF" id="PIRSF037350">
    <property type="entry name" value="Mtase_ZK1128_prd"/>
    <property type="match status" value="1"/>
</dbReference>
<dbReference type="Pfam" id="PF05971">
    <property type="entry name" value="Methyltransf_10"/>
    <property type="match status" value="1"/>
</dbReference>
<keyword evidence="2" id="KW-0489">Methyltransferase</keyword>
<comment type="similarity">
    <text evidence="1">Belongs to the methyltransferase superfamily. METTL16/RlmF family.</text>
</comment>
<evidence type="ECO:0000256" key="1">
    <source>
        <dbReference type="ARBA" id="ARBA00005878"/>
    </source>
</evidence>
<name>A0A9P8JK13_AURME</name>
<accession>A0A9P8JK13</accession>
<dbReference type="InterPro" id="IPR017182">
    <property type="entry name" value="METTL16/PsiM"/>
</dbReference>
<dbReference type="PANTHER" id="PTHR13393:SF0">
    <property type="entry name" value="RNA N6-ADENOSINE-METHYLTRANSFERASE METTL16"/>
    <property type="match status" value="1"/>
</dbReference>
<dbReference type="Gene3D" id="3.40.50.150">
    <property type="entry name" value="Vaccinia Virus protein VP39"/>
    <property type="match status" value="1"/>
</dbReference>
<keyword evidence="7" id="KW-1185">Reference proteome</keyword>
<evidence type="ECO:0008006" key="8">
    <source>
        <dbReference type="Google" id="ProtNLM"/>
    </source>
</evidence>
<feature type="non-terminal residue" evidence="6">
    <location>
        <position position="434"/>
    </location>
</feature>
<evidence type="ECO:0000256" key="3">
    <source>
        <dbReference type="ARBA" id="ARBA00022679"/>
    </source>
</evidence>
<reference evidence="6" key="1">
    <citation type="journal article" date="2021" name="J Fungi (Basel)">
        <title>Virulence traits and population genomics of the black yeast Aureobasidium melanogenum.</title>
        <authorList>
            <person name="Cernosa A."/>
            <person name="Sun X."/>
            <person name="Gostincar C."/>
            <person name="Fang C."/>
            <person name="Gunde-Cimerman N."/>
            <person name="Song Z."/>
        </authorList>
    </citation>
    <scope>NUCLEOTIDE SEQUENCE</scope>
    <source>
        <strain evidence="6">EXF-9298</strain>
    </source>
</reference>
<dbReference type="PANTHER" id="PTHR13393">
    <property type="entry name" value="SAM-DEPENDENT METHYLTRANSFERASE"/>
    <property type="match status" value="1"/>
</dbReference>
<dbReference type="SUPFAM" id="SSF53335">
    <property type="entry name" value="S-adenosyl-L-methionine-dependent methyltransferases"/>
    <property type="match status" value="1"/>
</dbReference>
<dbReference type="CDD" id="cd02440">
    <property type="entry name" value="AdoMet_MTases"/>
    <property type="match status" value="1"/>
</dbReference>
<proteinExistence type="inferred from homology"/>
<dbReference type="AlphaFoldDB" id="A0A9P8JK13"/>
<evidence type="ECO:0000256" key="5">
    <source>
        <dbReference type="PIRSR" id="PIRSR037350-1"/>
    </source>
</evidence>
<dbReference type="GO" id="GO:0008168">
    <property type="term" value="F:methyltransferase activity"/>
    <property type="evidence" value="ECO:0007669"/>
    <property type="project" value="UniProtKB-KW"/>
</dbReference>